<dbReference type="AlphaFoldDB" id="A0A1H4BZ31"/>
<feature type="transmembrane region" description="Helical" evidence="1">
    <location>
        <begin position="107"/>
        <end position="129"/>
    </location>
</feature>
<evidence type="ECO:0000313" key="3">
    <source>
        <dbReference type="Proteomes" id="UP000198951"/>
    </source>
</evidence>
<keyword evidence="1" id="KW-0812">Transmembrane</keyword>
<dbReference type="RefSeq" id="WP_091088098.1">
    <property type="nucleotide sequence ID" value="NZ_FNRD01000005.1"/>
</dbReference>
<dbReference type="OrthoDB" id="7630526at2"/>
<reference evidence="3" key="1">
    <citation type="submission" date="2016-10" db="EMBL/GenBank/DDBJ databases">
        <authorList>
            <person name="Varghese N."/>
            <person name="Submissions S."/>
        </authorList>
    </citation>
    <scope>NUCLEOTIDE SEQUENCE [LARGE SCALE GENOMIC DNA]</scope>
    <source>
        <strain evidence="3">DSM 22376</strain>
    </source>
</reference>
<protein>
    <submittedName>
        <fullName evidence="2">Uncharacterized protein</fullName>
    </submittedName>
</protein>
<feature type="transmembrane region" description="Helical" evidence="1">
    <location>
        <begin position="66"/>
        <end position="87"/>
    </location>
</feature>
<proteinExistence type="predicted"/>
<feature type="transmembrane region" description="Helical" evidence="1">
    <location>
        <begin position="160"/>
        <end position="177"/>
    </location>
</feature>
<sequence length="187" mass="20443">MAKPKTLCLLGLLFFVTSYVLFAQGSLSAQKHIDLAHWFNLIGAVLLFSFNFVFPKNKISSVASVLTALGVIAHIGLCTIDFIMWSFGDDAISSEKLSEHISNTPLILYPFVIVGPSLLFLGLAVHAFNFIKTNPIPSLMVIIGGPFVGISYFIWNNGNLMLTSCVIFASGLGLLLYRKELVPKVMT</sequence>
<gene>
    <name evidence="2" type="ORF">SAMN05443667_105132</name>
</gene>
<dbReference type="EMBL" id="FNRD01000005">
    <property type="protein sequence ID" value="SEA53092.1"/>
    <property type="molecule type" value="Genomic_DNA"/>
</dbReference>
<organism evidence="2 3">
    <name type="scientific">Flavobacterium gillisiae</name>
    <dbReference type="NCBI Taxonomy" id="150146"/>
    <lineage>
        <taxon>Bacteria</taxon>
        <taxon>Pseudomonadati</taxon>
        <taxon>Bacteroidota</taxon>
        <taxon>Flavobacteriia</taxon>
        <taxon>Flavobacteriales</taxon>
        <taxon>Flavobacteriaceae</taxon>
        <taxon>Flavobacterium</taxon>
    </lineage>
</organism>
<name>A0A1H4BZ31_9FLAO</name>
<feature type="transmembrane region" description="Helical" evidence="1">
    <location>
        <begin position="136"/>
        <end position="154"/>
    </location>
</feature>
<keyword evidence="1" id="KW-0472">Membrane</keyword>
<evidence type="ECO:0000256" key="1">
    <source>
        <dbReference type="SAM" id="Phobius"/>
    </source>
</evidence>
<evidence type="ECO:0000313" key="2">
    <source>
        <dbReference type="EMBL" id="SEA53092.1"/>
    </source>
</evidence>
<keyword evidence="3" id="KW-1185">Reference proteome</keyword>
<feature type="transmembrane region" description="Helical" evidence="1">
    <location>
        <begin position="35"/>
        <end position="54"/>
    </location>
</feature>
<keyword evidence="1" id="KW-1133">Transmembrane helix</keyword>
<dbReference type="Proteomes" id="UP000198951">
    <property type="component" value="Unassembled WGS sequence"/>
</dbReference>
<accession>A0A1H4BZ31</accession>